<dbReference type="HOGENOM" id="CLU_103507_2_2_7"/>
<dbReference type="PANTHER" id="PTHR15680:SF9">
    <property type="entry name" value="LARGE RIBOSOMAL SUBUNIT PROTEIN BL19M"/>
    <property type="match status" value="1"/>
</dbReference>
<dbReference type="RefSeq" id="WP_012827631.1">
    <property type="nucleotide sequence ID" value="NC_013440.1"/>
</dbReference>
<name>D0LKH5_HALO1</name>
<dbReference type="eggNOG" id="COG0335">
    <property type="taxonomic scope" value="Bacteria"/>
</dbReference>
<keyword evidence="9" id="KW-1185">Reference proteome</keyword>
<keyword evidence="2 5" id="KW-0689">Ribosomal protein</keyword>
<organism evidence="8 9">
    <name type="scientific">Haliangium ochraceum (strain DSM 14365 / JCM 11303 / SMP-2)</name>
    <dbReference type="NCBI Taxonomy" id="502025"/>
    <lineage>
        <taxon>Bacteria</taxon>
        <taxon>Pseudomonadati</taxon>
        <taxon>Myxococcota</taxon>
        <taxon>Polyangia</taxon>
        <taxon>Haliangiales</taxon>
        <taxon>Kofleriaceae</taxon>
        <taxon>Haliangium</taxon>
    </lineage>
</organism>
<dbReference type="Proteomes" id="UP000001880">
    <property type="component" value="Chromosome"/>
</dbReference>
<dbReference type="NCBIfam" id="TIGR01024">
    <property type="entry name" value="rplS_bact"/>
    <property type="match status" value="1"/>
</dbReference>
<dbReference type="FunFam" id="2.30.30.790:FF:000001">
    <property type="entry name" value="50S ribosomal protein L19"/>
    <property type="match status" value="1"/>
</dbReference>
<reference evidence="8 9" key="1">
    <citation type="journal article" date="2010" name="Stand. Genomic Sci.">
        <title>Complete genome sequence of Haliangium ochraceum type strain (SMP-2).</title>
        <authorList>
            <consortium name="US DOE Joint Genome Institute (JGI-PGF)"/>
            <person name="Ivanova N."/>
            <person name="Daum C."/>
            <person name="Lang E."/>
            <person name="Abt B."/>
            <person name="Kopitz M."/>
            <person name="Saunders E."/>
            <person name="Lapidus A."/>
            <person name="Lucas S."/>
            <person name="Glavina Del Rio T."/>
            <person name="Nolan M."/>
            <person name="Tice H."/>
            <person name="Copeland A."/>
            <person name="Cheng J.F."/>
            <person name="Chen F."/>
            <person name="Bruce D."/>
            <person name="Goodwin L."/>
            <person name="Pitluck S."/>
            <person name="Mavromatis K."/>
            <person name="Pati A."/>
            <person name="Mikhailova N."/>
            <person name="Chen A."/>
            <person name="Palaniappan K."/>
            <person name="Land M."/>
            <person name="Hauser L."/>
            <person name="Chang Y.J."/>
            <person name="Jeffries C.D."/>
            <person name="Detter J.C."/>
            <person name="Brettin T."/>
            <person name="Rohde M."/>
            <person name="Goker M."/>
            <person name="Bristow J."/>
            <person name="Markowitz V."/>
            <person name="Eisen J.A."/>
            <person name="Hugenholtz P."/>
            <person name="Kyrpides N.C."/>
            <person name="Klenk H.P."/>
        </authorList>
    </citation>
    <scope>NUCLEOTIDE SEQUENCE [LARGE SCALE GENOMIC DNA]</scope>
    <source>
        <strain evidence="9">DSM 14365 / CIP 107738 / JCM 11303 / AJ 13395 / SMP-2</strain>
    </source>
</reference>
<evidence type="ECO:0000256" key="6">
    <source>
        <dbReference type="RuleBase" id="RU000559"/>
    </source>
</evidence>
<evidence type="ECO:0000313" key="8">
    <source>
        <dbReference type="EMBL" id="ACY15023.1"/>
    </source>
</evidence>
<dbReference type="GO" id="GO:0003735">
    <property type="term" value="F:structural constituent of ribosome"/>
    <property type="evidence" value="ECO:0007669"/>
    <property type="project" value="InterPro"/>
</dbReference>
<protein>
    <recommendedName>
        <fullName evidence="4 5">Large ribosomal subunit protein bL19</fullName>
    </recommendedName>
</protein>
<sequence>MTAPVTLIQQIEKRFLRTDPLPEFRAGDTVKVWVKIREGQKTRSQAFEGVCIRRSRGGNRGAFTVRKISYGVGVERIFADNSPNIEKIEVVARGKVRQARLYYLRGLSGKAARIKERAFDKNREVEKKPRRKRRGKRKAAAAADAQ</sequence>
<evidence type="ECO:0000256" key="2">
    <source>
        <dbReference type="ARBA" id="ARBA00022980"/>
    </source>
</evidence>
<dbReference type="SUPFAM" id="SSF50104">
    <property type="entry name" value="Translation proteins SH3-like domain"/>
    <property type="match status" value="1"/>
</dbReference>
<evidence type="ECO:0000256" key="4">
    <source>
        <dbReference type="ARBA" id="ARBA00035171"/>
    </source>
</evidence>
<accession>D0LKH5</accession>
<dbReference type="PANTHER" id="PTHR15680">
    <property type="entry name" value="RIBOSOMAL PROTEIN L19"/>
    <property type="match status" value="1"/>
</dbReference>
<dbReference type="InterPro" id="IPR001857">
    <property type="entry name" value="Ribosomal_bL19"/>
</dbReference>
<dbReference type="EMBL" id="CP001804">
    <property type="protein sequence ID" value="ACY15023.1"/>
    <property type="molecule type" value="Genomic_DNA"/>
</dbReference>
<evidence type="ECO:0000256" key="7">
    <source>
        <dbReference type="SAM" id="MobiDB-lite"/>
    </source>
</evidence>
<feature type="region of interest" description="Disordered" evidence="7">
    <location>
        <begin position="120"/>
        <end position="146"/>
    </location>
</feature>
<dbReference type="GO" id="GO:0006412">
    <property type="term" value="P:translation"/>
    <property type="evidence" value="ECO:0007669"/>
    <property type="project" value="UniProtKB-UniRule"/>
</dbReference>
<dbReference type="PIRSF" id="PIRSF002191">
    <property type="entry name" value="Ribosomal_L19"/>
    <property type="match status" value="1"/>
</dbReference>
<dbReference type="AlphaFoldDB" id="D0LKH5"/>
<feature type="compositionally biased region" description="Basic residues" evidence="7">
    <location>
        <begin position="128"/>
        <end position="139"/>
    </location>
</feature>
<dbReference type="Gene3D" id="2.30.30.790">
    <property type="match status" value="1"/>
</dbReference>
<proteinExistence type="inferred from homology"/>
<dbReference type="Pfam" id="PF01245">
    <property type="entry name" value="Ribosomal_L19"/>
    <property type="match status" value="1"/>
</dbReference>
<dbReference type="PRINTS" id="PR00061">
    <property type="entry name" value="RIBOSOMALL19"/>
</dbReference>
<comment type="similarity">
    <text evidence="1 5 6">Belongs to the bacterial ribosomal protein bL19 family.</text>
</comment>
<comment type="function">
    <text evidence="5 6">This protein is located at the 30S-50S ribosomal subunit interface and may play a role in the structure and function of the aminoacyl-tRNA binding site.</text>
</comment>
<dbReference type="GO" id="GO:0022625">
    <property type="term" value="C:cytosolic large ribosomal subunit"/>
    <property type="evidence" value="ECO:0007669"/>
    <property type="project" value="TreeGrafter"/>
</dbReference>
<gene>
    <name evidence="5" type="primary">rplS</name>
    <name evidence="8" type="ordered locus">Hoch_2487</name>
</gene>
<dbReference type="OrthoDB" id="9803541at2"/>
<evidence type="ECO:0000256" key="3">
    <source>
        <dbReference type="ARBA" id="ARBA00023274"/>
    </source>
</evidence>
<dbReference type="STRING" id="502025.Hoch_2487"/>
<evidence type="ECO:0000256" key="1">
    <source>
        <dbReference type="ARBA" id="ARBA00005781"/>
    </source>
</evidence>
<dbReference type="HAMAP" id="MF_00402">
    <property type="entry name" value="Ribosomal_bL19"/>
    <property type="match status" value="1"/>
</dbReference>
<evidence type="ECO:0000313" key="9">
    <source>
        <dbReference type="Proteomes" id="UP000001880"/>
    </source>
</evidence>
<dbReference type="InterPro" id="IPR008991">
    <property type="entry name" value="Translation_prot_SH3-like_sf"/>
</dbReference>
<dbReference type="KEGG" id="hoh:Hoch_2487"/>
<dbReference type="InterPro" id="IPR038657">
    <property type="entry name" value="Ribosomal_bL19_sf"/>
</dbReference>
<evidence type="ECO:0000256" key="5">
    <source>
        <dbReference type="HAMAP-Rule" id="MF_00402"/>
    </source>
</evidence>
<keyword evidence="3 5" id="KW-0687">Ribonucleoprotein</keyword>